<protein>
    <recommendedName>
        <fullName evidence="4">Amine oxidase</fullName>
    </recommendedName>
</protein>
<dbReference type="Proteomes" id="UP000182658">
    <property type="component" value="Unassembled WGS sequence"/>
</dbReference>
<reference evidence="2 3" key="1">
    <citation type="submission" date="2016-10" db="EMBL/GenBank/DDBJ databases">
        <title>Draft genome sequence of Coniochaeta ligniaria NRRL30616, a lignocellulolytic fungus for bioabatement of inhibitors in plant biomass hydrolysates.</title>
        <authorList>
            <consortium name="DOE Joint Genome Institute"/>
            <person name="Jimenez D.J."/>
            <person name="Hector R.E."/>
            <person name="Riley R."/>
            <person name="Sun H."/>
            <person name="Grigoriev I.V."/>
            <person name="Van Elsas J.D."/>
            <person name="Nichols N.N."/>
        </authorList>
    </citation>
    <scope>NUCLEOTIDE SEQUENCE [LARGE SCALE GENOMIC DNA]</scope>
    <source>
        <strain evidence="2 3">NRRL 30616</strain>
    </source>
</reference>
<feature type="signal peptide" evidence="1">
    <location>
        <begin position="1"/>
        <end position="32"/>
    </location>
</feature>
<feature type="chain" id="PRO_5009645008" description="Amine oxidase" evidence="1">
    <location>
        <begin position="33"/>
        <end position="474"/>
    </location>
</feature>
<organism evidence="2 3">
    <name type="scientific">Coniochaeta ligniaria NRRL 30616</name>
    <dbReference type="NCBI Taxonomy" id="1408157"/>
    <lineage>
        <taxon>Eukaryota</taxon>
        <taxon>Fungi</taxon>
        <taxon>Dikarya</taxon>
        <taxon>Ascomycota</taxon>
        <taxon>Pezizomycotina</taxon>
        <taxon>Sordariomycetes</taxon>
        <taxon>Sordariomycetidae</taxon>
        <taxon>Coniochaetales</taxon>
        <taxon>Coniochaetaceae</taxon>
        <taxon>Coniochaeta</taxon>
    </lineage>
</organism>
<dbReference type="OrthoDB" id="10344817at2759"/>
<evidence type="ECO:0000313" key="3">
    <source>
        <dbReference type="Proteomes" id="UP000182658"/>
    </source>
</evidence>
<proteinExistence type="predicted"/>
<keyword evidence="3" id="KW-1185">Reference proteome</keyword>
<dbReference type="AlphaFoldDB" id="A0A1J7J756"/>
<accession>A0A1J7J756</accession>
<gene>
    <name evidence="2" type="ORF">CONLIGDRAFT_633281</name>
</gene>
<evidence type="ECO:0000313" key="2">
    <source>
        <dbReference type="EMBL" id="OIW29105.1"/>
    </source>
</evidence>
<sequence length="474" mass="52173">MFTRRSLTAGGVILTLFLCVCWLFADHQLSHGAQHSPTLAAPASEMTLSDEDHVRIVQRSPSPEVQKRYDAFIKQHASVLHMSTMRVMSTSPGYSLSLVYFQDGGGGGNWGLLVSYETMTDEHKHKFRHYLPRLSQPLDPNTNRFLFAIAPRLRFGRLLSARGSILAPKVTGENPSTLTGALYISSDPNHSGSTITIGGTIVSIDEFEERRRYALTLCMVWDGLPATANRSQEPHGWGPFQAPVVDRAEGEILLDPLDVSDHAIVSDELDPVPADRYQHYGSAATNAQVGETPINLDHPLSLRGVPWCLVTLDDEANYPSANTLSSGEAITLSETEPAPGSVLYVATAAELKALPRCTLLDLPNAWVEAPYTIGPSRSRQFQMLPGSRLHRRDIGAWILQETSDGLKACYQIVALGEPDIVYAVPLKQLLRDVRTKGVATLPGTMDNVPYIDLFYWMHPRETVGVGVAVEHINW</sequence>
<keyword evidence="1" id="KW-0732">Signal</keyword>
<dbReference type="InParanoid" id="A0A1J7J756"/>
<name>A0A1J7J756_9PEZI</name>
<evidence type="ECO:0008006" key="4">
    <source>
        <dbReference type="Google" id="ProtNLM"/>
    </source>
</evidence>
<dbReference type="EMBL" id="KV875098">
    <property type="protein sequence ID" value="OIW29105.1"/>
    <property type="molecule type" value="Genomic_DNA"/>
</dbReference>
<evidence type="ECO:0000256" key="1">
    <source>
        <dbReference type="SAM" id="SignalP"/>
    </source>
</evidence>